<gene>
    <name evidence="1" type="ORF">SK128_011818</name>
</gene>
<evidence type="ECO:0000313" key="2">
    <source>
        <dbReference type="Proteomes" id="UP001381693"/>
    </source>
</evidence>
<name>A0AAN9A6F5_HALRR</name>
<sequence length="70" mass="7699">MTISISRVIRASQELSELLQYNSSTTAPGTPKPEIPYPAPPVLIFAASYTHTSLLLLHSSPEFAILFNLR</sequence>
<reference evidence="1 2" key="1">
    <citation type="submission" date="2023-11" db="EMBL/GenBank/DDBJ databases">
        <title>Halocaridina rubra genome assembly.</title>
        <authorList>
            <person name="Smith C."/>
        </authorList>
    </citation>
    <scope>NUCLEOTIDE SEQUENCE [LARGE SCALE GENOMIC DNA]</scope>
    <source>
        <strain evidence="1">EP-1</strain>
        <tissue evidence="1">Whole</tissue>
    </source>
</reference>
<dbReference type="AlphaFoldDB" id="A0AAN9A6F5"/>
<dbReference type="EMBL" id="JAXCGZ010004055">
    <property type="protein sequence ID" value="KAK7082371.1"/>
    <property type="molecule type" value="Genomic_DNA"/>
</dbReference>
<evidence type="ECO:0000313" key="1">
    <source>
        <dbReference type="EMBL" id="KAK7082371.1"/>
    </source>
</evidence>
<organism evidence="1 2">
    <name type="scientific">Halocaridina rubra</name>
    <name type="common">Hawaiian red shrimp</name>
    <dbReference type="NCBI Taxonomy" id="373956"/>
    <lineage>
        <taxon>Eukaryota</taxon>
        <taxon>Metazoa</taxon>
        <taxon>Ecdysozoa</taxon>
        <taxon>Arthropoda</taxon>
        <taxon>Crustacea</taxon>
        <taxon>Multicrustacea</taxon>
        <taxon>Malacostraca</taxon>
        <taxon>Eumalacostraca</taxon>
        <taxon>Eucarida</taxon>
        <taxon>Decapoda</taxon>
        <taxon>Pleocyemata</taxon>
        <taxon>Caridea</taxon>
        <taxon>Atyoidea</taxon>
        <taxon>Atyidae</taxon>
        <taxon>Halocaridina</taxon>
    </lineage>
</organism>
<proteinExistence type="predicted"/>
<keyword evidence="2" id="KW-1185">Reference proteome</keyword>
<protein>
    <submittedName>
        <fullName evidence="1">Uncharacterized protein</fullName>
    </submittedName>
</protein>
<comment type="caution">
    <text evidence="1">The sequence shown here is derived from an EMBL/GenBank/DDBJ whole genome shotgun (WGS) entry which is preliminary data.</text>
</comment>
<accession>A0AAN9A6F5</accession>
<dbReference type="Proteomes" id="UP001381693">
    <property type="component" value="Unassembled WGS sequence"/>
</dbReference>